<dbReference type="Ensembl" id="ENSCPRT00005011739.1">
    <property type="protein sequence ID" value="ENSCPRP00005009959.1"/>
    <property type="gene ID" value="ENSCPRG00005007106.1"/>
</dbReference>
<evidence type="ECO:0000313" key="6">
    <source>
        <dbReference type="Proteomes" id="UP000594220"/>
    </source>
</evidence>
<reference evidence="5" key="2">
    <citation type="submission" date="2025-09" db="UniProtKB">
        <authorList>
            <consortium name="Ensembl"/>
        </authorList>
    </citation>
    <scope>IDENTIFICATION</scope>
</reference>
<keyword evidence="3" id="KW-0732">Signal</keyword>
<evidence type="ECO:0000259" key="4">
    <source>
        <dbReference type="Pfam" id="PF13863"/>
    </source>
</evidence>
<dbReference type="Proteomes" id="UP000594220">
    <property type="component" value="Unplaced"/>
</dbReference>
<gene>
    <name evidence="5" type="primary">CFAP73</name>
</gene>
<feature type="signal peptide" evidence="3">
    <location>
        <begin position="1"/>
        <end position="20"/>
    </location>
</feature>
<feature type="coiled-coil region" evidence="2">
    <location>
        <begin position="63"/>
        <end position="139"/>
    </location>
</feature>
<evidence type="ECO:0000256" key="1">
    <source>
        <dbReference type="ARBA" id="ARBA00023054"/>
    </source>
</evidence>
<dbReference type="Pfam" id="PF13863">
    <property type="entry name" value="DUF4200"/>
    <property type="match status" value="1"/>
</dbReference>
<feature type="chain" id="PRO_5029901603" evidence="3">
    <location>
        <begin position="21"/>
        <end position="253"/>
    </location>
</feature>
<protein>
    <submittedName>
        <fullName evidence="5">Cilia and flagella associated protein 73</fullName>
    </submittedName>
</protein>
<dbReference type="InterPro" id="IPR025252">
    <property type="entry name" value="DUF4200"/>
</dbReference>
<evidence type="ECO:0000256" key="3">
    <source>
        <dbReference type="SAM" id="SignalP"/>
    </source>
</evidence>
<dbReference type="PANTHER" id="PTHR21683">
    <property type="entry name" value="COILED-COIL DOMAIN-CONTAINING PROTEIN 42 LIKE-2-LIKE-RELATED"/>
    <property type="match status" value="1"/>
</dbReference>
<reference evidence="5" key="1">
    <citation type="submission" date="2025-08" db="UniProtKB">
        <authorList>
            <consortium name="Ensembl"/>
        </authorList>
    </citation>
    <scope>IDENTIFICATION</scope>
</reference>
<keyword evidence="6" id="KW-1185">Reference proteome</keyword>
<dbReference type="AlphaFoldDB" id="A0A7M4EHN7"/>
<evidence type="ECO:0000256" key="2">
    <source>
        <dbReference type="SAM" id="Coils"/>
    </source>
</evidence>
<dbReference type="GeneTree" id="ENSGT00940000153110"/>
<accession>A0A7M4EHN7</accession>
<keyword evidence="1 2" id="KW-0175">Coiled coil</keyword>
<sequence>MDPSALKWACWCFHIALEAALNCCVSMYRASSQTFSCCKSGSPAQASPSLMALLCPKEFQVKMESLQQRREELEHKEEQLKEAFFKFDKFLKENDAKRHRALHKASREQLQAAQSNVEAIRLRQEIAQLLRERDRLQRHLEANDIFRSYLQTVIEKTEQESKWTEIQTTAAKKTLELGQIKMAVLNLFQMATKQMKLQVDIPLEDTEAQLDTVRVPQCTALLLCRDARSAGCSMACGLPPELPHHPRRSKERG</sequence>
<proteinExistence type="predicted"/>
<dbReference type="GO" id="GO:0005856">
    <property type="term" value="C:cytoskeleton"/>
    <property type="evidence" value="ECO:0007669"/>
    <property type="project" value="UniProtKB-ARBA"/>
</dbReference>
<organism evidence="5 6">
    <name type="scientific">Crocodylus porosus</name>
    <name type="common">Saltwater crocodile</name>
    <name type="synonym">Estuarine crocodile</name>
    <dbReference type="NCBI Taxonomy" id="8502"/>
    <lineage>
        <taxon>Eukaryota</taxon>
        <taxon>Metazoa</taxon>
        <taxon>Chordata</taxon>
        <taxon>Craniata</taxon>
        <taxon>Vertebrata</taxon>
        <taxon>Euteleostomi</taxon>
        <taxon>Archelosauria</taxon>
        <taxon>Archosauria</taxon>
        <taxon>Crocodylia</taxon>
        <taxon>Longirostres</taxon>
        <taxon>Crocodylidae</taxon>
        <taxon>Crocodylus</taxon>
    </lineage>
</organism>
<name>A0A7M4EHN7_CROPO</name>
<feature type="domain" description="DUF4200" evidence="4">
    <location>
        <begin position="57"/>
        <end position="156"/>
    </location>
</feature>
<evidence type="ECO:0000313" key="5">
    <source>
        <dbReference type="Ensembl" id="ENSCPRP00005009959.1"/>
    </source>
</evidence>
<dbReference type="InterPro" id="IPR051147">
    <property type="entry name" value="CFAP_domain-containing"/>
</dbReference>
<dbReference type="PANTHER" id="PTHR21683:SF2">
    <property type="entry name" value="COILED-COIL DOMAIN-CONTAINING PROTEIN 42 LIKE-2-LIKE"/>
    <property type="match status" value="1"/>
</dbReference>